<gene>
    <name evidence="1" type="ORF">MVEN_01727700</name>
</gene>
<proteinExistence type="predicted"/>
<accession>A0A8H6XM19</accession>
<dbReference type="Proteomes" id="UP000620124">
    <property type="component" value="Unassembled WGS sequence"/>
</dbReference>
<reference evidence="1" key="1">
    <citation type="submission" date="2020-05" db="EMBL/GenBank/DDBJ databases">
        <title>Mycena genomes resolve the evolution of fungal bioluminescence.</title>
        <authorList>
            <person name="Tsai I.J."/>
        </authorList>
    </citation>
    <scope>NUCLEOTIDE SEQUENCE</scope>
    <source>
        <strain evidence="1">CCC161011</strain>
    </source>
</reference>
<name>A0A8H6XM19_9AGAR</name>
<dbReference type="AlphaFoldDB" id="A0A8H6XM19"/>
<evidence type="ECO:0000313" key="2">
    <source>
        <dbReference type="Proteomes" id="UP000620124"/>
    </source>
</evidence>
<protein>
    <submittedName>
        <fullName evidence="1">Uncharacterized protein</fullName>
    </submittedName>
</protein>
<keyword evidence="2" id="KW-1185">Reference proteome</keyword>
<comment type="caution">
    <text evidence="1">The sequence shown here is derived from an EMBL/GenBank/DDBJ whole genome shotgun (WGS) entry which is preliminary data.</text>
</comment>
<evidence type="ECO:0000313" key="1">
    <source>
        <dbReference type="EMBL" id="KAF7342976.1"/>
    </source>
</evidence>
<sequence>MLYPARHPCPPDPLVPALFPSPQTRAENTHQLSVDLCTVQRSPALTAVLPRRFLLSTTQYVVLILSQSTLPISNNPHHYAQPLSSSEVIISLLGHLFH</sequence>
<dbReference type="EMBL" id="JACAZI010000016">
    <property type="protein sequence ID" value="KAF7342976.1"/>
    <property type="molecule type" value="Genomic_DNA"/>
</dbReference>
<organism evidence="1 2">
    <name type="scientific">Mycena venus</name>
    <dbReference type="NCBI Taxonomy" id="2733690"/>
    <lineage>
        <taxon>Eukaryota</taxon>
        <taxon>Fungi</taxon>
        <taxon>Dikarya</taxon>
        <taxon>Basidiomycota</taxon>
        <taxon>Agaricomycotina</taxon>
        <taxon>Agaricomycetes</taxon>
        <taxon>Agaricomycetidae</taxon>
        <taxon>Agaricales</taxon>
        <taxon>Marasmiineae</taxon>
        <taxon>Mycenaceae</taxon>
        <taxon>Mycena</taxon>
    </lineage>
</organism>